<feature type="region of interest" description="Disordered" evidence="1">
    <location>
        <begin position="54"/>
        <end position="119"/>
    </location>
</feature>
<comment type="caution">
    <text evidence="2">The sequence shown here is derived from an EMBL/GenBank/DDBJ whole genome shotgun (WGS) entry which is preliminary data.</text>
</comment>
<dbReference type="AlphaFoldDB" id="A0A8H6CPQ3"/>
<dbReference type="EMBL" id="JACCJB010000005">
    <property type="protein sequence ID" value="KAF6227199.1"/>
    <property type="molecule type" value="Genomic_DNA"/>
</dbReference>
<protein>
    <submittedName>
        <fullName evidence="2">Uncharacterized protein</fullName>
    </submittedName>
</protein>
<accession>A0A8H6CPQ3</accession>
<reference evidence="2 3" key="1">
    <citation type="journal article" date="2020" name="Genomics">
        <title>Complete, high-quality genomes from long-read metagenomic sequencing of two wolf lichen thalli reveals enigmatic genome architecture.</title>
        <authorList>
            <person name="McKenzie S.K."/>
            <person name="Walston R.F."/>
            <person name="Allen J.L."/>
        </authorList>
    </citation>
    <scope>NUCLEOTIDE SEQUENCE [LARGE SCALE GENOMIC DNA]</scope>
    <source>
        <strain evidence="2">WasteWater1</strain>
    </source>
</reference>
<gene>
    <name evidence="2" type="ORF">HO133_008641</name>
</gene>
<feature type="region of interest" description="Disordered" evidence="1">
    <location>
        <begin position="1"/>
        <end position="23"/>
    </location>
</feature>
<evidence type="ECO:0000313" key="2">
    <source>
        <dbReference type="EMBL" id="KAF6227199.1"/>
    </source>
</evidence>
<evidence type="ECO:0000313" key="3">
    <source>
        <dbReference type="Proteomes" id="UP000593566"/>
    </source>
</evidence>
<evidence type="ECO:0000256" key="1">
    <source>
        <dbReference type="SAM" id="MobiDB-lite"/>
    </source>
</evidence>
<dbReference type="GeneID" id="59337036"/>
<feature type="compositionally biased region" description="Basic and acidic residues" evidence="1">
    <location>
        <begin position="100"/>
        <end position="111"/>
    </location>
</feature>
<keyword evidence="3" id="KW-1185">Reference proteome</keyword>
<name>A0A8H6CPQ3_9LECA</name>
<proteinExistence type="predicted"/>
<sequence length="273" mass="29683">MSDVSCKANGPEDGSNSCIEPDCDPDEPLEEVTCACGHGYFNADKRWVSGYEVRSGLAPPKPSRDEEPNHKENQLSAPRKAGSTDVDICLSSSVSNSSKTNREMGALEKKASMASSTNEASLRKDPILINIDASQQQSQGTQSALVAPIKTEAAAAEARCWEKAVEVITLIRTKKLDSLLFQIFNFTLTRDDKKRIDTKTMGEHPTSSLKTLLESATQAKEASDASGSTFRKKAEHFVTVFHDYATCVDAMIQQSPEITSVVWGSIRFLMGVG</sequence>
<feature type="compositionally biased region" description="Basic and acidic residues" evidence="1">
    <location>
        <begin position="62"/>
        <end position="73"/>
    </location>
</feature>
<dbReference type="RefSeq" id="XP_037155507.1">
    <property type="nucleotide sequence ID" value="XM_037299506.1"/>
</dbReference>
<dbReference type="Proteomes" id="UP000593566">
    <property type="component" value="Unassembled WGS sequence"/>
</dbReference>
<organism evidence="2 3">
    <name type="scientific">Letharia lupina</name>
    <dbReference type="NCBI Taxonomy" id="560253"/>
    <lineage>
        <taxon>Eukaryota</taxon>
        <taxon>Fungi</taxon>
        <taxon>Dikarya</taxon>
        <taxon>Ascomycota</taxon>
        <taxon>Pezizomycotina</taxon>
        <taxon>Lecanoromycetes</taxon>
        <taxon>OSLEUM clade</taxon>
        <taxon>Lecanoromycetidae</taxon>
        <taxon>Lecanorales</taxon>
        <taxon>Lecanorineae</taxon>
        <taxon>Parmeliaceae</taxon>
        <taxon>Letharia</taxon>
    </lineage>
</organism>